<dbReference type="OrthoDB" id="9845979at2"/>
<reference evidence="1 2" key="1">
    <citation type="submission" date="2017-06" db="EMBL/GenBank/DDBJ databases">
        <title>Genome sequencing of cyanobaciteial culture collection at National Institute for Environmental Studies (NIES).</title>
        <authorList>
            <person name="Hirose Y."/>
            <person name="Shimura Y."/>
            <person name="Fujisawa T."/>
            <person name="Nakamura Y."/>
            <person name="Kawachi M."/>
        </authorList>
    </citation>
    <scope>NUCLEOTIDE SEQUENCE [LARGE SCALE GENOMIC DNA]</scope>
    <source>
        <strain evidence="1 2">NIES-267</strain>
        <plasmid evidence="2">Plasmid1 dna</plasmid>
    </source>
</reference>
<sequence>MESNIEVYRSTTIKLLDTTYINTFILSSFVELVICYADNEKLTIEFHPNQIPILEKLLNNLRSVTKQQINQKIETLEYDLEEINSCDCHEMEP</sequence>
<dbReference type="AlphaFoldDB" id="A0A1Z4M2D4"/>
<gene>
    <name evidence="1" type="ORF">NIES267_71500</name>
</gene>
<dbReference type="EMBL" id="AP018228">
    <property type="protein sequence ID" value="BAY87626.1"/>
    <property type="molecule type" value="Genomic_DNA"/>
</dbReference>
<proteinExistence type="predicted"/>
<organism evidence="1 2">
    <name type="scientific">Calothrix parasitica NIES-267</name>
    <dbReference type="NCBI Taxonomy" id="1973488"/>
    <lineage>
        <taxon>Bacteria</taxon>
        <taxon>Bacillati</taxon>
        <taxon>Cyanobacteriota</taxon>
        <taxon>Cyanophyceae</taxon>
        <taxon>Nostocales</taxon>
        <taxon>Calotrichaceae</taxon>
        <taxon>Calothrix</taxon>
    </lineage>
</organism>
<keyword evidence="1" id="KW-0614">Plasmid</keyword>
<evidence type="ECO:0000313" key="2">
    <source>
        <dbReference type="Proteomes" id="UP000218418"/>
    </source>
</evidence>
<evidence type="ECO:0000313" key="1">
    <source>
        <dbReference type="EMBL" id="BAY87626.1"/>
    </source>
</evidence>
<dbReference type="Proteomes" id="UP000218418">
    <property type="component" value="Plasmid plasmid1"/>
</dbReference>
<geneLocation type="plasmid" evidence="2">
    <name>Plasmid1 dna</name>
</geneLocation>
<accession>A0A1Z4M2D4</accession>
<keyword evidence="2" id="KW-1185">Reference proteome</keyword>
<name>A0A1Z4M2D4_9CYAN</name>
<protein>
    <recommendedName>
        <fullName evidence="3">DUF4911 domain-containing protein</fullName>
    </recommendedName>
</protein>
<evidence type="ECO:0008006" key="3">
    <source>
        <dbReference type="Google" id="ProtNLM"/>
    </source>
</evidence>